<protein>
    <submittedName>
        <fullName evidence="2">Uncharacterized protein</fullName>
    </submittedName>
</protein>
<organism evidence="2 3">
    <name type="scientific">Ensete ventricosum</name>
    <name type="common">Abyssinian banana</name>
    <name type="synonym">Musa ensete</name>
    <dbReference type="NCBI Taxonomy" id="4639"/>
    <lineage>
        <taxon>Eukaryota</taxon>
        <taxon>Viridiplantae</taxon>
        <taxon>Streptophyta</taxon>
        <taxon>Embryophyta</taxon>
        <taxon>Tracheophyta</taxon>
        <taxon>Spermatophyta</taxon>
        <taxon>Magnoliopsida</taxon>
        <taxon>Liliopsida</taxon>
        <taxon>Zingiberales</taxon>
        <taxon>Musaceae</taxon>
        <taxon>Ensete</taxon>
    </lineage>
</organism>
<accession>A0A426XJX6</accession>
<evidence type="ECO:0000313" key="2">
    <source>
        <dbReference type="EMBL" id="RRT39764.1"/>
    </source>
</evidence>
<dbReference type="Proteomes" id="UP000287651">
    <property type="component" value="Unassembled WGS sequence"/>
</dbReference>
<gene>
    <name evidence="2" type="ORF">B296_00055917</name>
</gene>
<dbReference type="AlphaFoldDB" id="A0A426XJX6"/>
<evidence type="ECO:0000256" key="1">
    <source>
        <dbReference type="SAM" id="MobiDB-lite"/>
    </source>
</evidence>
<feature type="region of interest" description="Disordered" evidence="1">
    <location>
        <begin position="1"/>
        <end position="24"/>
    </location>
</feature>
<evidence type="ECO:0000313" key="3">
    <source>
        <dbReference type="Proteomes" id="UP000287651"/>
    </source>
</evidence>
<name>A0A426XJX6_ENSVE</name>
<dbReference type="EMBL" id="AMZH03019916">
    <property type="protein sequence ID" value="RRT39764.1"/>
    <property type="molecule type" value="Genomic_DNA"/>
</dbReference>
<sequence length="72" mass="7928">VGDRCYRRLGGSDGGAQGRCERAGDRMARKQGLAMRLEGDDGGLRRLLWSLRSDHSARGKRVVDGGSEVRRK</sequence>
<proteinExistence type="predicted"/>
<feature type="non-terminal residue" evidence="2">
    <location>
        <position position="1"/>
    </location>
</feature>
<reference evidence="2 3" key="1">
    <citation type="journal article" date="2014" name="Agronomy (Basel)">
        <title>A Draft Genome Sequence for Ensete ventricosum, the Drought-Tolerant Tree Against Hunger.</title>
        <authorList>
            <person name="Harrison J."/>
            <person name="Moore K.A."/>
            <person name="Paszkiewicz K."/>
            <person name="Jones T."/>
            <person name="Grant M."/>
            <person name="Ambacheew D."/>
            <person name="Muzemil S."/>
            <person name="Studholme D.J."/>
        </authorList>
    </citation>
    <scope>NUCLEOTIDE SEQUENCE [LARGE SCALE GENOMIC DNA]</scope>
</reference>
<comment type="caution">
    <text evidence="2">The sequence shown here is derived from an EMBL/GenBank/DDBJ whole genome shotgun (WGS) entry which is preliminary data.</text>
</comment>